<dbReference type="PROSITE" id="PS50103">
    <property type="entry name" value="ZF_C3H1"/>
    <property type="match status" value="2"/>
</dbReference>
<feature type="region of interest" description="Disordered" evidence="7">
    <location>
        <begin position="185"/>
        <end position="264"/>
    </location>
</feature>
<evidence type="ECO:0000313" key="10">
    <source>
        <dbReference type="EMBL" id="KAG0259972.1"/>
    </source>
</evidence>
<evidence type="ECO:0000256" key="5">
    <source>
        <dbReference type="PROSITE-ProRule" id="PRU00176"/>
    </source>
</evidence>
<dbReference type="InterPro" id="IPR009145">
    <property type="entry name" value="U2AF_small"/>
</dbReference>
<protein>
    <submittedName>
        <fullName evidence="10">Uncharacterized protein</fullName>
    </submittedName>
</protein>
<evidence type="ECO:0000259" key="9">
    <source>
        <dbReference type="PROSITE" id="PS50103"/>
    </source>
</evidence>
<dbReference type="InterPro" id="IPR003954">
    <property type="entry name" value="RRM_euk-type"/>
</dbReference>
<dbReference type="PROSITE" id="PS50102">
    <property type="entry name" value="RRM"/>
    <property type="match status" value="1"/>
</dbReference>
<dbReference type="InterPro" id="IPR012677">
    <property type="entry name" value="Nucleotide-bd_a/b_plait_sf"/>
</dbReference>
<evidence type="ECO:0000256" key="7">
    <source>
        <dbReference type="SAM" id="MobiDB-lite"/>
    </source>
</evidence>
<dbReference type="InterPro" id="IPR035979">
    <property type="entry name" value="RBD_domain_sf"/>
</dbReference>
<dbReference type="InterPro" id="IPR000504">
    <property type="entry name" value="RRM_dom"/>
</dbReference>
<dbReference type="Proteomes" id="UP000807716">
    <property type="component" value="Unassembled WGS sequence"/>
</dbReference>
<dbReference type="FunFam" id="3.30.70.330:FF:000066">
    <property type="entry name" value="Splicing factor u2af 23 kDa subunit"/>
    <property type="match status" value="1"/>
</dbReference>
<evidence type="ECO:0000256" key="2">
    <source>
        <dbReference type="ARBA" id="ARBA00022737"/>
    </source>
</evidence>
<accession>A0A9P6U4Z9</accession>
<dbReference type="GO" id="GO:0003723">
    <property type="term" value="F:RNA binding"/>
    <property type="evidence" value="ECO:0007669"/>
    <property type="project" value="UniProtKB-UniRule"/>
</dbReference>
<evidence type="ECO:0000259" key="8">
    <source>
        <dbReference type="PROSITE" id="PS50102"/>
    </source>
</evidence>
<evidence type="ECO:0000256" key="6">
    <source>
        <dbReference type="PROSITE-ProRule" id="PRU00723"/>
    </source>
</evidence>
<gene>
    <name evidence="10" type="ORF">DFQ27_003784</name>
</gene>
<evidence type="ECO:0000256" key="4">
    <source>
        <dbReference type="ARBA" id="ARBA00022833"/>
    </source>
</evidence>
<dbReference type="GO" id="GO:0008270">
    <property type="term" value="F:zinc ion binding"/>
    <property type="evidence" value="ECO:0007669"/>
    <property type="project" value="UniProtKB-KW"/>
</dbReference>
<dbReference type="PRINTS" id="PR01848">
    <property type="entry name" value="U2AUXFACTOR"/>
</dbReference>
<feature type="domain" description="C3H1-type" evidence="9">
    <location>
        <begin position="142"/>
        <end position="169"/>
    </location>
</feature>
<dbReference type="SMART" id="SM00361">
    <property type="entry name" value="RRM_1"/>
    <property type="match status" value="1"/>
</dbReference>
<keyword evidence="1 6" id="KW-0479">Metal-binding</keyword>
<feature type="zinc finger region" description="C3H1-type" evidence="6">
    <location>
        <begin position="142"/>
        <end position="169"/>
    </location>
</feature>
<evidence type="ECO:0000313" key="11">
    <source>
        <dbReference type="Proteomes" id="UP000807716"/>
    </source>
</evidence>
<feature type="domain" description="C3H1-type" evidence="9">
    <location>
        <begin position="12"/>
        <end position="40"/>
    </location>
</feature>
<feature type="domain" description="RRM" evidence="8">
    <location>
        <begin position="44"/>
        <end position="140"/>
    </location>
</feature>
<organism evidence="10 11">
    <name type="scientific">Actinomortierella ambigua</name>
    <dbReference type="NCBI Taxonomy" id="1343610"/>
    <lineage>
        <taxon>Eukaryota</taxon>
        <taxon>Fungi</taxon>
        <taxon>Fungi incertae sedis</taxon>
        <taxon>Mucoromycota</taxon>
        <taxon>Mortierellomycotina</taxon>
        <taxon>Mortierellomycetes</taxon>
        <taxon>Mortierellales</taxon>
        <taxon>Mortierellaceae</taxon>
        <taxon>Actinomortierella</taxon>
    </lineage>
</organism>
<keyword evidence="11" id="KW-1185">Reference proteome</keyword>
<feature type="compositionally biased region" description="Basic and acidic residues" evidence="7">
    <location>
        <begin position="185"/>
        <end position="237"/>
    </location>
</feature>
<dbReference type="SMART" id="SM00356">
    <property type="entry name" value="ZnF_C3H1"/>
    <property type="match status" value="2"/>
</dbReference>
<dbReference type="SUPFAM" id="SSF54928">
    <property type="entry name" value="RNA-binding domain, RBD"/>
    <property type="match status" value="1"/>
</dbReference>
<dbReference type="InterPro" id="IPR000571">
    <property type="entry name" value="Znf_CCCH"/>
</dbReference>
<evidence type="ECO:0000256" key="3">
    <source>
        <dbReference type="ARBA" id="ARBA00022771"/>
    </source>
</evidence>
<dbReference type="Pfam" id="PF00642">
    <property type="entry name" value="zf-CCCH"/>
    <property type="match status" value="2"/>
</dbReference>
<proteinExistence type="predicted"/>
<feature type="zinc finger region" description="C3H1-type" evidence="6">
    <location>
        <begin position="12"/>
        <end position="40"/>
    </location>
</feature>
<evidence type="ECO:0000256" key="1">
    <source>
        <dbReference type="ARBA" id="ARBA00022723"/>
    </source>
</evidence>
<keyword evidence="2" id="KW-0677">Repeat</keyword>
<dbReference type="Gene3D" id="3.30.70.330">
    <property type="match status" value="1"/>
</dbReference>
<dbReference type="Pfam" id="PF00076">
    <property type="entry name" value="RRM_1"/>
    <property type="match status" value="1"/>
</dbReference>
<dbReference type="EMBL" id="JAAAJB010000264">
    <property type="protein sequence ID" value="KAG0259972.1"/>
    <property type="molecule type" value="Genomic_DNA"/>
</dbReference>
<dbReference type="GO" id="GO:0000398">
    <property type="term" value="P:mRNA splicing, via spliceosome"/>
    <property type="evidence" value="ECO:0007669"/>
    <property type="project" value="InterPro"/>
</dbReference>
<dbReference type="GO" id="GO:0089701">
    <property type="term" value="C:U2AF complex"/>
    <property type="evidence" value="ECO:0007669"/>
    <property type="project" value="InterPro"/>
</dbReference>
<keyword evidence="5" id="KW-0694">RNA-binding</keyword>
<name>A0A9P6U4Z9_9FUNG</name>
<dbReference type="PANTHER" id="PTHR12620">
    <property type="entry name" value="U2 SNRNP AUXILIARY FACTOR, SMALL SUBUNIT"/>
    <property type="match status" value="1"/>
</dbReference>
<keyword evidence="3 6" id="KW-0863">Zinc-finger</keyword>
<dbReference type="AlphaFoldDB" id="A0A9P6U4Z9"/>
<reference evidence="10" key="1">
    <citation type="journal article" date="2020" name="Fungal Divers.">
        <title>Resolving the Mortierellaceae phylogeny through synthesis of multi-gene phylogenetics and phylogenomics.</title>
        <authorList>
            <person name="Vandepol N."/>
            <person name="Liber J."/>
            <person name="Desiro A."/>
            <person name="Na H."/>
            <person name="Kennedy M."/>
            <person name="Barry K."/>
            <person name="Grigoriev I.V."/>
            <person name="Miller A.N."/>
            <person name="O'Donnell K."/>
            <person name="Stajich J.E."/>
            <person name="Bonito G."/>
        </authorList>
    </citation>
    <scope>NUCLEOTIDE SEQUENCE</scope>
    <source>
        <strain evidence="10">BC1065</strain>
    </source>
</reference>
<sequence>MAEYLSSIYGTEKDKVNCSFYFKIGACRHGDRCSRKHVKPNFSQTILMPNVYQNPSHDANCKMNKEELQQNFNDFYEDIFVELAKYGEIEEMNVCDNVGDHLVGNIYARYKYEEDAGKAVESLNNRFYAGRPLWAELSPVTDFREACCRQYENAECTRGGFCNFMHLKMVERQISRELFASQRAFMRDKEKPRRDQDQDRHHRDDRERYYQDDRERHGRHYDDRERDYHRDQQRHPEGYSYPPPPPMDMGAAVGNPEDYEVPHA</sequence>
<comment type="caution">
    <text evidence="10">The sequence shown here is derived from an EMBL/GenBank/DDBJ whole genome shotgun (WGS) entry which is preliminary data.</text>
</comment>
<dbReference type="OrthoDB" id="423462at2759"/>
<keyword evidence="4 6" id="KW-0862">Zinc</keyword>